<feature type="region of interest" description="Disordered" evidence="1">
    <location>
        <begin position="1"/>
        <end position="20"/>
    </location>
</feature>
<accession>A0ABY1PYN0</accession>
<evidence type="ECO:0000313" key="2">
    <source>
        <dbReference type="EMBL" id="SMP52069.1"/>
    </source>
</evidence>
<sequence length="79" mass="8499">MVHTPLNSTRQAPMISPERRPSAGKALVAIGSAFLLATLALPASADGPGRGQTADFEKAYLEFIIDHHYSALRMTDVTF</sequence>
<evidence type="ECO:0008006" key="4">
    <source>
        <dbReference type="Google" id="ProtNLM"/>
    </source>
</evidence>
<dbReference type="EMBL" id="FXUL01000003">
    <property type="protein sequence ID" value="SMP52069.1"/>
    <property type="molecule type" value="Genomic_DNA"/>
</dbReference>
<gene>
    <name evidence="2" type="ORF">SAMN06295970_10386</name>
</gene>
<comment type="caution">
    <text evidence="2">The sequence shown here is derived from an EMBL/GenBank/DDBJ whole genome shotgun (WGS) entry which is preliminary data.</text>
</comment>
<evidence type="ECO:0000313" key="3">
    <source>
        <dbReference type="Proteomes" id="UP001158049"/>
    </source>
</evidence>
<dbReference type="RefSeq" id="WP_283441364.1">
    <property type="nucleotide sequence ID" value="NZ_FXUL01000003.1"/>
</dbReference>
<name>A0ABY1PYN0_9BURK</name>
<evidence type="ECO:0000256" key="1">
    <source>
        <dbReference type="SAM" id="MobiDB-lite"/>
    </source>
</evidence>
<organism evidence="2 3">
    <name type="scientific">Noviherbaspirillum suwonense</name>
    <dbReference type="NCBI Taxonomy" id="1224511"/>
    <lineage>
        <taxon>Bacteria</taxon>
        <taxon>Pseudomonadati</taxon>
        <taxon>Pseudomonadota</taxon>
        <taxon>Betaproteobacteria</taxon>
        <taxon>Burkholderiales</taxon>
        <taxon>Oxalobacteraceae</taxon>
        <taxon>Noviherbaspirillum</taxon>
    </lineage>
</organism>
<proteinExistence type="predicted"/>
<feature type="compositionally biased region" description="Polar residues" evidence="1">
    <location>
        <begin position="1"/>
        <end position="11"/>
    </location>
</feature>
<dbReference type="Proteomes" id="UP001158049">
    <property type="component" value="Unassembled WGS sequence"/>
</dbReference>
<reference evidence="2 3" key="1">
    <citation type="submission" date="2017-05" db="EMBL/GenBank/DDBJ databases">
        <authorList>
            <person name="Varghese N."/>
            <person name="Submissions S."/>
        </authorList>
    </citation>
    <scope>NUCLEOTIDE SEQUENCE [LARGE SCALE GENOMIC DNA]</scope>
    <source>
        <strain evidence="2 3">DSM 26001</strain>
    </source>
</reference>
<protein>
    <recommendedName>
        <fullName evidence="4">DUF305 domain-containing protein</fullName>
    </recommendedName>
</protein>
<keyword evidence="3" id="KW-1185">Reference proteome</keyword>